<keyword evidence="4" id="KW-0547">Nucleotide-binding</keyword>
<name>A0A445GEC2_GLYSO</name>
<evidence type="ECO:0000256" key="1">
    <source>
        <dbReference type="ARBA" id="ARBA00009283"/>
    </source>
</evidence>
<sequence>MSKDYLIILSLLLSTVLATASSSSSSSSLYLGKGFSHRKLSPSYHIHKTIDESYAVIFDAGSTGSRVHVYRFNQQLDLLRIGQDLELFVKTMPGLSAYAENPQDAAESLIPLLEEAEAAVPQEFHPRTPVKLGATAGLRQLEGDASDRILQAVSDMLKNRSTLNVGADAVSVLSGNQEGAYQWVTINYLLGNLGKHYSETVAVVDLGGGSVQMAYAVSETDAAKAPRAPDGVESYITEMFLRGKKYYLYVHSYLRYGMLAARAEALKGITYMEECSIRPKLPLLAQASANAKMLLLKHSMLMQHALTRIALSEGYGMVVGELEKTTFLLPHFSLKLPMRLVLLIQTPPMPKFVLWILRMQQRLPVTQN</sequence>
<dbReference type="AlphaFoldDB" id="A0A445GEC2"/>
<reference evidence="7 8" key="1">
    <citation type="submission" date="2018-09" db="EMBL/GenBank/DDBJ databases">
        <title>A high-quality reference genome of wild soybean provides a powerful tool to mine soybean genomes.</title>
        <authorList>
            <person name="Xie M."/>
            <person name="Chung C.Y.L."/>
            <person name="Li M.-W."/>
            <person name="Wong F.-L."/>
            <person name="Chan T.-F."/>
            <person name="Lam H.-M."/>
        </authorList>
    </citation>
    <scope>NUCLEOTIDE SEQUENCE [LARGE SCALE GENOMIC DNA]</scope>
    <source>
        <strain evidence="8">cv. W05</strain>
        <tissue evidence="7">Hypocotyl of etiolated seedlings</tissue>
    </source>
</reference>
<organism evidence="7 8">
    <name type="scientific">Glycine soja</name>
    <name type="common">Wild soybean</name>
    <dbReference type="NCBI Taxonomy" id="3848"/>
    <lineage>
        <taxon>Eukaryota</taxon>
        <taxon>Viridiplantae</taxon>
        <taxon>Streptophyta</taxon>
        <taxon>Embryophyta</taxon>
        <taxon>Tracheophyta</taxon>
        <taxon>Spermatophyta</taxon>
        <taxon>Magnoliopsida</taxon>
        <taxon>eudicotyledons</taxon>
        <taxon>Gunneridae</taxon>
        <taxon>Pentapetalae</taxon>
        <taxon>rosids</taxon>
        <taxon>fabids</taxon>
        <taxon>Fabales</taxon>
        <taxon>Fabaceae</taxon>
        <taxon>Papilionoideae</taxon>
        <taxon>50 kb inversion clade</taxon>
        <taxon>NPAAA clade</taxon>
        <taxon>indigoferoid/millettioid clade</taxon>
        <taxon>Phaseoleae</taxon>
        <taxon>Glycine</taxon>
        <taxon>Glycine subgen. Soja</taxon>
    </lineage>
</organism>
<evidence type="ECO:0000256" key="2">
    <source>
        <dbReference type="ARBA" id="ARBA00022801"/>
    </source>
</evidence>
<dbReference type="Pfam" id="PF01150">
    <property type="entry name" value="GDA1_CD39"/>
    <property type="match status" value="1"/>
</dbReference>
<evidence type="ECO:0000256" key="3">
    <source>
        <dbReference type="PIRSR" id="PIRSR600407-1"/>
    </source>
</evidence>
<dbReference type="PANTHER" id="PTHR11782">
    <property type="entry name" value="ADENOSINE/GUANOSINE DIPHOSPHATASE"/>
    <property type="match status" value="1"/>
</dbReference>
<dbReference type="Proteomes" id="UP000289340">
    <property type="component" value="Chromosome 16"/>
</dbReference>
<dbReference type="Gene3D" id="3.30.420.150">
    <property type="entry name" value="Exopolyphosphatase. Domain 2"/>
    <property type="match status" value="1"/>
</dbReference>
<feature type="binding site" evidence="4">
    <location>
        <begin position="208"/>
        <end position="212"/>
    </location>
    <ligand>
        <name>ATP</name>
        <dbReference type="ChEBI" id="CHEBI:30616"/>
    </ligand>
</feature>
<dbReference type="GO" id="GO:0005524">
    <property type="term" value="F:ATP binding"/>
    <property type="evidence" value="ECO:0007669"/>
    <property type="project" value="UniProtKB-KW"/>
</dbReference>
<evidence type="ECO:0000256" key="6">
    <source>
        <dbReference type="SAM" id="SignalP"/>
    </source>
</evidence>
<feature type="chain" id="PRO_5019076963" evidence="6">
    <location>
        <begin position="19"/>
        <end position="368"/>
    </location>
</feature>
<dbReference type="GO" id="GO:0009134">
    <property type="term" value="P:nucleoside diphosphate catabolic process"/>
    <property type="evidence" value="ECO:0007669"/>
    <property type="project" value="TreeGrafter"/>
</dbReference>
<dbReference type="InterPro" id="IPR000407">
    <property type="entry name" value="GDA1_CD39_NTPase"/>
</dbReference>
<protein>
    <submittedName>
        <fullName evidence="7">Apyrase 2 isoform B</fullName>
    </submittedName>
</protein>
<keyword evidence="2 5" id="KW-0378">Hydrolase</keyword>
<dbReference type="GO" id="GO:0016020">
    <property type="term" value="C:membrane"/>
    <property type="evidence" value="ECO:0007669"/>
    <property type="project" value="TreeGrafter"/>
</dbReference>
<dbReference type="PROSITE" id="PS01238">
    <property type="entry name" value="GDA1_CD39_NTPASE"/>
    <property type="match status" value="1"/>
</dbReference>
<dbReference type="SMR" id="A0A445GEC2"/>
<evidence type="ECO:0000256" key="5">
    <source>
        <dbReference type="RuleBase" id="RU003833"/>
    </source>
</evidence>
<keyword evidence="8" id="KW-1185">Reference proteome</keyword>
<evidence type="ECO:0000256" key="4">
    <source>
        <dbReference type="PIRSR" id="PIRSR600407-2"/>
    </source>
</evidence>
<dbReference type="EMBL" id="QZWG01000016">
    <property type="protein sequence ID" value="RZB59551.1"/>
    <property type="molecule type" value="Genomic_DNA"/>
</dbReference>
<evidence type="ECO:0000313" key="8">
    <source>
        <dbReference type="Proteomes" id="UP000289340"/>
    </source>
</evidence>
<keyword evidence="4" id="KW-0067">ATP-binding</keyword>
<dbReference type="GO" id="GO:0017110">
    <property type="term" value="F:nucleoside diphosphate phosphatase activity"/>
    <property type="evidence" value="ECO:0007669"/>
    <property type="project" value="TreeGrafter"/>
</dbReference>
<keyword evidence="6" id="KW-0732">Signal</keyword>
<comment type="caution">
    <text evidence="7">The sequence shown here is derived from an EMBL/GenBank/DDBJ whole genome shotgun (WGS) entry which is preliminary data.</text>
</comment>
<gene>
    <name evidence="7" type="ORF">D0Y65_042676</name>
</gene>
<accession>A0A445GEC2</accession>
<feature type="active site" description="Proton acceptor" evidence="3">
    <location>
        <position position="178"/>
    </location>
</feature>
<proteinExistence type="inferred from homology"/>
<dbReference type="Gene3D" id="3.30.420.40">
    <property type="match status" value="1"/>
</dbReference>
<evidence type="ECO:0000313" key="7">
    <source>
        <dbReference type="EMBL" id="RZB59551.1"/>
    </source>
</evidence>
<feature type="signal peptide" evidence="6">
    <location>
        <begin position="1"/>
        <end position="18"/>
    </location>
</feature>
<comment type="similarity">
    <text evidence="1 5">Belongs to the GDA1/CD39 NTPase family.</text>
</comment>
<dbReference type="PANTHER" id="PTHR11782:SF83">
    <property type="entry name" value="GUANOSINE-DIPHOSPHATASE"/>
    <property type="match status" value="1"/>
</dbReference>